<accession>A0A1F5LHR6</accession>
<protein>
    <recommendedName>
        <fullName evidence="4">ribonuclease Z</fullName>
        <ecNumber evidence="4">3.1.26.11</ecNumber>
    </recommendedName>
</protein>
<feature type="compositionally biased region" description="Basic and acidic residues" evidence="11">
    <location>
        <begin position="294"/>
        <end position="311"/>
    </location>
</feature>
<evidence type="ECO:0000256" key="9">
    <source>
        <dbReference type="ARBA" id="ARBA00022801"/>
    </source>
</evidence>
<evidence type="ECO:0000256" key="10">
    <source>
        <dbReference type="ARBA" id="ARBA00022833"/>
    </source>
</evidence>
<dbReference type="InterPro" id="IPR004827">
    <property type="entry name" value="bZIP"/>
</dbReference>
<keyword evidence="6" id="KW-0540">Nuclease</keyword>
<dbReference type="InterPro" id="IPR027794">
    <property type="entry name" value="tRNase_Z_dom"/>
</dbReference>
<keyword evidence="7" id="KW-0479">Metal-binding</keyword>
<evidence type="ECO:0000256" key="5">
    <source>
        <dbReference type="ARBA" id="ARBA00022694"/>
    </source>
</evidence>
<evidence type="ECO:0000256" key="7">
    <source>
        <dbReference type="ARBA" id="ARBA00022723"/>
    </source>
</evidence>
<feature type="compositionally biased region" description="Low complexity" evidence="11">
    <location>
        <begin position="204"/>
        <end position="215"/>
    </location>
</feature>
<dbReference type="GO" id="GO:0003700">
    <property type="term" value="F:DNA-binding transcription factor activity"/>
    <property type="evidence" value="ECO:0007669"/>
    <property type="project" value="InterPro"/>
</dbReference>
<keyword evidence="5" id="KW-0819">tRNA processing</keyword>
<dbReference type="Gene3D" id="1.20.5.170">
    <property type="match status" value="1"/>
</dbReference>
<feature type="region of interest" description="Disordered" evidence="11">
    <location>
        <begin position="67"/>
        <end position="102"/>
    </location>
</feature>
<feature type="compositionally biased region" description="Basic and acidic residues" evidence="11">
    <location>
        <begin position="811"/>
        <end position="820"/>
    </location>
</feature>
<feature type="compositionally biased region" description="Polar residues" evidence="11">
    <location>
        <begin position="1722"/>
        <end position="1734"/>
    </location>
</feature>
<comment type="similarity">
    <text evidence="3">Belongs to the RNase Z family.</text>
</comment>
<dbReference type="PROSITE" id="PS50217">
    <property type="entry name" value="BZIP"/>
    <property type="match status" value="1"/>
</dbReference>
<dbReference type="SUPFAM" id="SSF56281">
    <property type="entry name" value="Metallo-hydrolase/oxidoreductase"/>
    <property type="match status" value="2"/>
</dbReference>
<dbReference type="InterPro" id="IPR036866">
    <property type="entry name" value="RibonucZ/Hydroxyglut_hydro"/>
</dbReference>
<dbReference type="GO" id="GO:1990180">
    <property type="term" value="P:mitochondrial tRNA 3'-end processing"/>
    <property type="evidence" value="ECO:0007669"/>
    <property type="project" value="TreeGrafter"/>
</dbReference>
<comment type="cofactor">
    <cofactor evidence="2">
        <name>Zn(2+)</name>
        <dbReference type="ChEBI" id="CHEBI:29105"/>
    </cofactor>
</comment>
<dbReference type="Pfam" id="PF13691">
    <property type="entry name" value="Lactamase_B_4"/>
    <property type="match status" value="1"/>
</dbReference>
<proteinExistence type="inferred from homology"/>
<dbReference type="EMBL" id="LXJU01000010">
    <property type="protein sequence ID" value="OGE52481.1"/>
    <property type="molecule type" value="Genomic_DNA"/>
</dbReference>
<evidence type="ECO:0000256" key="11">
    <source>
        <dbReference type="SAM" id="MobiDB-lite"/>
    </source>
</evidence>
<feature type="compositionally biased region" description="Low complexity" evidence="11">
    <location>
        <begin position="388"/>
        <end position="416"/>
    </location>
</feature>
<keyword evidence="8" id="KW-0255">Endonuclease</keyword>
<organism evidence="13 14">
    <name type="scientific">Penicillium arizonense</name>
    <dbReference type="NCBI Taxonomy" id="1835702"/>
    <lineage>
        <taxon>Eukaryota</taxon>
        <taxon>Fungi</taxon>
        <taxon>Dikarya</taxon>
        <taxon>Ascomycota</taxon>
        <taxon>Pezizomycotina</taxon>
        <taxon>Eurotiomycetes</taxon>
        <taxon>Eurotiomycetidae</taxon>
        <taxon>Eurotiales</taxon>
        <taxon>Aspergillaceae</taxon>
        <taxon>Penicillium</taxon>
    </lineage>
</organism>
<sequence length="1746" mass="192544">MATLAEHPMQPSASPMPMMTASYDQDLDSFINMDQLTYTSDPARSKITMTSQPSVASTEFSASDARSASFASSGQSPLAFQAPSHQYDEHRQQTGLPPGALSMTYNQIPMGFNNSQGFPMNGDVYAGHHMKREEAPFDFNAAPGRNPSEMDIESDNMNSSPYFYQAQPGNKNQYVDPSAIGGHELAQAGPSTQVGRMYPGMHQQAAMAKAQQQKQSEMVRHQMQQRPEQVPAAMPQARGPRNPDPVVEERISRLLQQMRANAMANGEGSPTPSNGMPQMAKARKDEADMDEDERLLASEEGKKLSSKERRQLRNKVSARAFRSRRKEYIGQLESEVAARTNEAHEVRLQNRALYEENARLNDLARMLLGSPHFSSFLNDMGDTLPALPQQTQQQQQQQQPQQAKPQPQPSMQAMPQESNANRGQEYQMQQNPQANIVMVPNQGMDPNMGMNNAGWNSGIDMNFGNASVFAVMEVPEGPALDTDVLSGKSSPIGLAENFKNDAPVVSRPASDSPQSDIGVANPDVELDESDPAFALFVDSPAPASDLTFEGVTSEKASQFELIVDNSDVSTAAKRRFDSLCLSIDAAFEPRGALFPTATREIAWSALPRTSPLTLRTYRISCATNGDSLRSRRFLHQAPIRQAQPLRIRQPAVHPSALIIPAPLVHHRRSKSEDYLICEPSKFEITSSPPEQRGARPMKFFYQVITTPTADTPGTVLCLNFPDKRYFFGQLAEGTQRACTERGVKLGYLSDVFVTGRTDWANTGGLIGMILTLADTVATSAAAIEEENRNKARRRAEREAAEASRKNKKTQKLSDNKDERHGVAYVERDGELVEQKGNLTIHGPTNLTHTLATARRFVFRKGMPVYLKEYDSESLAKQAAIGAEDPFQTPSWEDSNIKVWAMSIKPRSASPRPTQRSSSPRKRSLDEFKESGQPTDYLDQRTKDQMVRQSIVQDMFNSTWKMDTLFETQLSEVKMPAAMFVRNPVTKDLEPYKGPVPGDQEPLPDIKVLVRKPWPGATVESLPPTSPSKEAVCYIVRNHDIRGKFDPNKAKELNVEKGAKYAALTKGQNVQSLDGNTITPDMVLGAPRPGKGIAIMEVPSPEYVDDLVNKPEWKSPAVTTELKAFIWILGPGVAEHPKFQEFVASFPDCKHTVSGTDHTPNYLALGSAASSTVRLARLNSSSYSVPVHDNVTLPQPGAPNAGSASAIAAREKSPLEPIEPGFIINMEPNFGFNTDEVMSRFNPTKALHKIPRSVEQRMEVIRKRIAKPAFQKMLHAQRTEWPGSDAEIIALGTGSSIPSKYRNVSANLVKVPGYGYYLLDCGENTLGQLKRVFEPEELREVFQNLRMIWISHLHADHHLGTASVIKAWYQENYGLNPAPAQPETDLAKILQEKRLSVVSDDAMIAWLEEYSAVEDFGFDKVLPLSAHPEVSGSQIITEFSYRHRPDNVFSGHRTSMSFNDRFSPLTSLLKSATGLENLLTCRVKHCKGALAVSLVFPHGFKISYSGDCRPSAKFASIGQGSTVLIHEATFGPDMVGSAIAKRHSTSAEAIEVGRRMQARAILLTHFSQRYQKLTFVDNRKADAPQSTRDAGAKEPADADIPFDDPQDQSAAVSDTPLPDDLGSAMRHESKPYGGLITGAMDYMRIKVGDFALAQAYAPALEKLVELMERATIEETERLKKVRQEEENARKAKTNKKWAKQMAAAGAAAAAAAATVETDDVPATDSNARSVWSASESEAGWETSDYEE</sequence>
<dbReference type="GO" id="GO:0005739">
    <property type="term" value="C:mitochondrion"/>
    <property type="evidence" value="ECO:0007669"/>
    <property type="project" value="TreeGrafter"/>
</dbReference>
<comment type="caution">
    <text evidence="13">The sequence shown here is derived from an EMBL/GenBank/DDBJ whole genome shotgun (WGS) entry which is preliminary data.</text>
</comment>
<dbReference type="InterPro" id="IPR047151">
    <property type="entry name" value="RNZ2-like"/>
</dbReference>
<dbReference type="FunFam" id="1.20.5.170:FF:000031">
    <property type="entry name" value="BZIP transcription factor (MeaB)"/>
    <property type="match status" value="1"/>
</dbReference>
<keyword evidence="10" id="KW-0862">Zinc</keyword>
<evidence type="ECO:0000313" key="14">
    <source>
        <dbReference type="Proteomes" id="UP000177622"/>
    </source>
</evidence>
<name>A0A1F5LHR6_PENAI</name>
<dbReference type="SUPFAM" id="SSF57959">
    <property type="entry name" value="Leucine zipper domain"/>
    <property type="match status" value="1"/>
</dbReference>
<dbReference type="CDD" id="cd07718">
    <property type="entry name" value="RNaseZ_ELAC1_ELAC2-C-term-like_MBL-fold"/>
    <property type="match status" value="1"/>
</dbReference>
<dbReference type="GO" id="GO:0046872">
    <property type="term" value="F:metal ion binding"/>
    <property type="evidence" value="ECO:0007669"/>
    <property type="project" value="UniProtKB-KW"/>
</dbReference>
<evidence type="ECO:0000313" key="13">
    <source>
        <dbReference type="EMBL" id="OGE52481.1"/>
    </source>
</evidence>
<feature type="region of interest" description="Disordered" evidence="11">
    <location>
        <begin position="263"/>
        <end position="317"/>
    </location>
</feature>
<dbReference type="GeneID" id="34576875"/>
<feature type="compositionally biased region" description="Low complexity" evidence="11">
    <location>
        <begin position="905"/>
        <end position="917"/>
    </location>
</feature>
<feature type="domain" description="BZIP" evidence="12">
    <location>
        <begin position="304"/>
        <end position="367"/>
    </location>
</feature>
<dbReference type="Gene3D" id="3.60.15.10">
    <property type="entry name" value="Ribonuclease Z/Hydroxyacylglutathione hydrolase-like"/>
    <property type="match status" value="2"/>
</dbReference>
<feature type="region of interest" description="Disordered" evidence="11">
    <location>
        <begin position="1579"/>
        <end position="1628"/>
    </location>
</feature>
<keyword evidence="14" id="KW-1185">Reference proteome</keyword>
<evidence type="ECO:0000259" key="12">
    <source>
        <dbReference type="PROSITE" id="PS50217"/>
    </source>
</evidence>
<keyword evidence="9" id="KW-0378">Hydrolase</keyword>
<feature type="region of interest" description="Disordered" evidence="11">
    <location>
        <begin position="1707"/>
        <end position="1746"/>
    </location>
</feature>
<dbReference type="SMART" id="SM00338">
    <property type="entry name" value="BRLZ"/>
    <property type="match status" value="1"/>
</dbReference>
<feature type="region of interest" description="Disordered" evidence="11">
    <location>
        <begin position="378"/>
        <end position="425"/>
    </location>
</feature>
<dbReference type="CDD" id="cd14810">
    <property type="entry name" value="bZIP_u1"/>
    <property type="match status" value="1"/>
</dbReference>
<gene>
    <name evidence="13" type="ORF">PENARI_c010G01841</name>
</gene>
<dbReference type="GO" id="GO:0042781">
    <property type="term" value="F:3'-tRNA processing endoribonuclease activity"/>
    <property type="evidence" value="ECO:0007669"/>
    <property type="project" value="UniProtKB-EC"/>
</dbReference>
<dbReference type="PANTHER" id="PTHR12553">
    <property type="entry name" value="ZINC PHOSPHODIESTERASE ELAC PROTEIN 2"/>
    <property type="match status" value="1"/>
</dbReference>
<feature type="compositionally biased region" description="Basic and acidic residues" evidence="11">
    <location>
        <begin position="785"/>
        <end position="804"/>
    </location>
</feature>
<dbReference type="Proteomes" id="UP000177622">
    <property type="component" value="Unassembled WGS sequence"/>
</dbReference>
<evidence type="ECO:0000256" key="2">
    <source>
        <dbReference type="ARBA" id="ARBA00001947"/>
    </source>
</evidence>
<dbReference type="PANTHER" id="PTHR12553:SF49">
    <property type="entry name" value="ZINC PHOSPHODIESTERASE ELAC PROTEIN 2"/>
    <property type="match status" value="1"/>
</dbReference>
<evidence type="ECO:0000256" key="4">
    <source>
        <dbReference type="ARBA" id="ARBA00012477"/>
    </source>
</evidence>
<evidence type="ECO:0000256" key="1">
    <source>
        <dbReference type="ARBA" id="ARBA00000402"/>
    </source>
</evidence>
<evidence type="ECO:0000256" key="3">
    <source>
        <dbReference type="ARBA" id="ARBA00007823"/>
    </source>
</evidence>
<dbReference type="EC" id="3.1.26.11" evidence="4"/>
<feature type="region of interest" description="Disordered" evidence="11">
    <location>
        <begin position="204"/>
        <end position="245"/>
    </location>
</feature>
<comment type="catalytic activity">
    <reaction evidence="1">
        <text>Endonucleolytic cleavage of RNA, removing extra 3' nucleotides from tRNA precursor, generating 3' termini of tRNAs. A 3'-hydroxy group is left at the tRNA terminus and a 5'-phosphoryl group is left at the trailer molecule.</text>
        <dbReference type="EC" id="3.1.26.11"/>
    </reaction>
</comment>
<evidence type="ECO:0000256" key="8">
    <source>
        <dbReference type="ARBA" id="ARBA00022759"/>
    </source>
</evidence>
<dbReference type="RefSeq" id="XP_022487923.1">
    <property type="nucleotide sequence ID" value="XM_022632141.1"/>
</dbReference>
<dbReference type="InterPro" id="IPR046347">
    <property type="entry name" value="bZIP_sf"/>
</dbReference>
<feature type="region of interest" description="Disordered" evidence="11">
    <location>
        <begin position="902"/>
        <end position="940"/>
    </location>
</feature>
<feature type="region of interest" description="Disordered" evidence="11">
    <location>
        <begin position="785"/>
        <end position="820"/>
    </location>
</feature>
<dbReference type="STRING" id="1835702.A0A1F5LHR6"/>
<evidence type="ECO:0000256" key="6">
    <source>
        <dbReference type="ARBA" id="ARBA00022722"/>
    </source>
</evidence>
<reference evidence="13 14" key="1">
    <citation type="journal article" date="2016" name="Sci. Rep.">
        <title>Penicillium arizonense, a new, genome sequenced fungal species, reveals a high chemical diversity in secreted metabolites.</title>
        <authorList>
            <person name="Grijseels S."/>
            <person name="Nielsen J.C."/>
            <person name="Randelovic M."/>
            <person name="Nielsen J."/>
            <person name="Nielsen K.F."/>
            <person name="Workman M."/>
            <person name="Frisvad J.C."/>
        </authorList>
    </citation>
    <scope>NUCLEOTIDE SEQUENCE [LARGE SCALE GENOMIC DNA]</scope>
    <source>
        <strain evidence="13 14">CBS 141311</strain>
    </source>
</reference>
<dbReference type="OrthoDB" id="527344at2759"/>